<comment type="subcellular location">
    <subcellularLocation>
        <location evidence="9">Cytoplasm</location>
    </subcellularLocation>
</comment>
<keyword evidence="1 9" id="KW-0963">Cytoplasm</keyword>
<evidence type="ECO:0000256" key="8">
    <source>
        <dbReference type="ARBA" id="ARBA00047386"/>
    </source>
</evidence>
<dbReference type="Pfam" id="PF13500">
    <property type="entry name" value="AAA_26"/>
    <property type="match status" value="1"/>
</dbReference>
<comment type="catalytic activity">
    <reaction evidence="8">
        <text>(7R,8S)-8-amino-7-(carboxyamino)nonanoate + ATP = (4R,5S)-dethiobiotin + ADP + phosphate + H(+)</text>
        <dbReference type="Rhea" id="RHEA:63684"/>
        <dbReference type="ChEBI" id="CHEBI:15378"/>
        <dbReference type="ChEBI" id="CHEBI:30616"/>
        <dbReference type="ChEBI" id="CHEBI:43474"/>
        <dbReference type="ChEBI" id="CHEBI:149470"/>
        <dbReference type="ChEBI" id="CHEBI:149473"/>
        <dbReference type="ChEBI" id="CHEBI:456216"/>
    </reaction>
</comment>
<keyword evidence="2 9" id="KW-0436">Ligase</keyword>
<gene>
    <name evidence="9" type="primary">bioD</name>
    <name evidence="10" type="ORF">CP500_022110</name>
</gene>
<evidence type="ECO:0000313" key="11">
    <source>
        <dbReference type="Proteomes" id="UP000226442"/>
    </source>
</evidence>
<dbReference type="PIRSF" id="PIRSF006755">
    <property type="entry name" value="DTB_synth"/>
    <property type="match status" value="1"/>
</dbReference>
<feature type="binding site" evidence="9">
    <location>
        <position position="47"/>
    </location>
    <ligand>
        <name>ATP</name>
        <dbReference type="ChEBI" id="CHEBI:30616"/>
    </ligand>
</feature>
<keyword evidence="4 9" id="KW-0547">Nucleotide-binding</keyword>
<dbReference type="NCBIfam" id="TIGR00347">
    <property type="entry name" value="bioD"/>
    <property type="match status" value="1"/>
</dbReference>
<dbReference type="CDD" id="cd03109">
    <property type="entry name" value="DTBS"/>
    <property type="match status" value="1"/>
</dbReference>
<evidence type="ECO:0000256" key="3">
    <source>
        <dbReference type="ARBA" id="ARBA00022723"/>
    </source>
</evidence>
<accession>A0A2G4EUU6</accession>
<name>A0A2G4EUU6_9CYAN</name>
<dbReference type="Proteomes" id="UP000226442">
    <property type="component" value="Unassembled WGS sequence"/>
</dbReference>
<proteinExistence type="inferred from homology"/>
<comment type="cofactor">
    <cofactor evidence="9">
        <name>Mg(2+)</name>
        <dbReference type="ChEBI" id="CHEBI:18420"/>
    </cofactor>
</comment>
<dbReference type="GO" id="GO:0005524">
    <property type="term" value="F:ATP binding"/>
    <property type="evidence" value="ECO:0007669"/>
    <property type="project" value="UniProtKB-UniRule"/>
</dbReference>
<dbReference type="InterPro" id="IPR004472">
    <property type="entry name" value="DTB_synth_BioD"/>
</dbReference>
<evidence type="ECO:0000256" key="7">
    <source>
        <dbReference type="ARBA" id="ARBA00022842"/>
    </source>
</evidence>
<feature type="binding site" evidence="9">
    <location>
        <position position="43"/>
    </location>
    <ligand>
        <name>substrate</name>
    </ligand>
</feature>
<organism evidence="10 11">
    <name type="scientific">Tychonema bourrellyi FEM_GT703</name>
    <dbReference type="NCBI Taxonomy" id="2040638"/>
    <lineage>
        <taxon>Bacteria</taxon>
        <taxon>Bacillati</taxon>
        <taxon>Cyanobacteriota</taxon>
        <taxon>Cyanophyceae</taxon>
        <taxon>Oscillatoriophycideae</taxon>
        <taxon>Oscillatoriales</taxon>
        <taxon>Microcoleaceae</taxon>
        <taxon>Tychonema</taxon>
    </lineage>
</organism>
<feature type="binding site" evidence="9">
    <location>
        <position position="206"/>
    </location>
    <ligand>
        <name>ATP</name>
        <dbReference type="ChEBI" id="CHEBI:30616"/>
    </ligand>
</feature>
<keyword evidence="6 9" id="KW-0067">ATP-binding</keyword>
<dbReference type="GO" id="GO:0004141">
    <property type="term" value="F:dethiobiotin synthase activity"/>
    <property type="evidence" value="ECO:0007669"/>
    <property type="project" value="UniProtKB-UniRule"/>
</dbReference>
<dbReference type="InterPro" id="IPR027417">
    <property type="entry name" value="P-loop_NTPase"/>
</dbReference>
<comment type="pathway">
    <text evidence="9">Cofactor biosynthesis; biotin biosynthesis; biotin from 7,8-diaminononanoate: step 1/2.</text>
</comment>
<comment type="catalytic activity">
    <reaction evidence="9">
        <text>(7R,8S)-7,8-diammoniononanoate + CO2 + ATP = (4R,5S)-dethiobiotin + ADP + phosphate + 3 H(+)</text>
        <dbReference type="Rhea" id="RHEA:15805"/>
        <dbReference type="ChEBI" id="CHEBI:15378"/>
        <dbReference type="ChEBI" id="CHEBI:16526"/>
        <dbReference type="ChEBI" id="CHEBI:30616"/>
        <dbReference type="ChEBI" id="CHEBI:43474"/>
        <dbReference type="ChEBI" id="CHEBI:149469"/>
        <dbReference type="ChEBI" id="CHEBI:149473"/>
        <dbReference type="ChEBI" id="CHEBI:456216"/>
        <dbReference type="EC" id="6.3.3.3"/>
    </reaction>
</comment>
<feature type="binding site" evidence="9">
    <location>
        <position position="16"/>
    </location>
    <ligand>
        <name>Mg(2+)</name>
        <dbReference type="ChEBI" id="CHEBI:18420"/>
    </ligand>
</feature>
<dbReference type="EC" id="6.3.3.3" evidence="9"/>
<feature type="binding site" evidence="9">
    <location>
        <begin position="168"/>
        <end position="169"/>
    </location>
    <ligand>
        <name>ATP</name>
        <dbReference type="ChEBI" id="CHEBI:30616"/>
    </ligand>
</feature>
<dbReference type="GO" id="GO:0009102">
    <property type="term" value="P:biotin biosynthetic process"/>
    <property type="evidence" value="ECO:0007669"/>
    <property type="project" value="UniProtKB-UniRule"/>
</dbReference>
<evidence type="ECO:0000256" key="6">
    <source>
        <dbReference type="ARBA" id="ARBA00022840"/>
    </source>
</evidence>
<keyword evidence="3 9" id="KW-0479">Metal-binding</keyword>
<dbReference type="GO" id="GO:0000287">
    <property type="term" value="F:magnesium ion binding"/>
    <property type="evidence" value="ECO:0007669"/>
    <property type="project" value="UniProtKB-UniRule"/>
</dbReference>
<evidence type="ECO:0000313" key="10">
    <source>
        <dbReference type="EMBL" id="PHX53322.1"/>
    </source>
</evidence>
<comment type="similarity">
    <text evidence="9">Belongs to the dethiobiotin synthetase family.</text>
</comment>
<keyword evidence="5 9" id="KW-0093">Biotin biosynthesis</keyword>
<dbReference type="GO" id="GO:0005829">
    <property type="term" value="C:cytosol"/>
    <property type="evidence" value="ECO:0007669"/>
    <property type="project" value="TreeGrafter"/>
</dbReference>
<comment type="function">
    <text evidence="9">Catalyzes a mechanistically unusual reaction, the ATP-dependent insertion of CO2 between the N7 and N8 nitrogen atoms of 7,8-diaminopelargonic acid (DAPA, also called 7,8-diammoniononanoate) to form a ureido ring.</text>
</comment>
<dbReference type="UniPathway" id="UPA00078">
    <property type="reaction ID" value="UER00161"/>
</dbReference>
<dbReference type="AlphaFoldDB" id="A0A2G4EUU6"/>
<feature type="binding site" evidence="9">
    <location>
        <begin position="200"/>
        <end position="202"/>
    </location>
    <ligand>
        <name>ATP</name>
        <dbReference type="ChEBI" id="CHEBI:30616"/>
    </ligand>
</feature>
<evidence type="ECO:0000256" key="1">
    <source>
        <dbReference type="ARBA" id="ARBA00022490"/>
    </source>
</evidence>
<keyword evidence="11" id="KW-1185">Reference proteome</keyword>
<dbReference type="HAMAP" id="MF_00336">
    <property type="entry name" value="BioD"/>
    <property type="match status" value="1"/>
</dbReference>
<dbReference type="PANTHER" id="PTHR43210:SF2">
    <property type="entry name" value="ATP-DEPENDENT DETHIOBIOTIN SYNTHETASE BIOD 2"/>
    <property type="match status" value="1"/>
</dbReference>
<dbReference type="SUPFAM" id="SSF52540">
    <property type="entry name" value="P-loop containing nucleoside triphosphate hydrolases"/>
    <property type="match status" value="1"/>
</dbReference>
<dbReference type="OrthoDB" id="9802097at2"/>
<feature type="active site" evidence="9">
    <location>
        <position position="39"/>
    </location>
</feature>
<reference evidence="10" key="1">
    <citation type="submission" date="2017-10" db="EMBL/GenBank/DDBJ databases">
        <title>Draft genome sequence of the planktic cyanobacteria Tychonema bourrellyi isolated from alpine lentic freshwater.</title>
        <authorList>
            <person name="Tett A."/>
            <person name="Armanini F."/>
            <person name="Asnicar F."/>
            <person name="Boscaini A."/>
            <person name="Pasolli E."/>
            <person name="Zolfo M."/>
            <person name="Donati C."/>
            <person name="Salmaso N."/>
            <person name="Segata N."/>
        </authorList>
    </citation>
    <scope>NUCLEOTIDE SEQUENCE</scope>
    <source>
        <strain evidence="10">FEM_GT703</strain>
    </source>
</reference>
<protein>
    <recommendedName>
        <fullName evidence="9">ATP-dependent dethiobiotin synthetase BioD</fullName>
        <ecNumber evidence="9">6.3.3.3</ecNumber>
    </recommendedName>
    <alternativeName>
        <fullName evidence="9">DTB synthetase</fullName>
        <shortName evidence="9">DTBS</shortName>
    </alternativeName>
    <alternativeName>
        <fullName evidence="9">Dethiobiotin synthase</fullName>
    </alternativeName>
</protein>
<feature type="binding site" evidence="9">
    <location>
        <begin position="12"/>
        <end position="17"/>
    </location>
    <ligand>
        <name>ATP</name>
        <dbReference type="ChEBI" id="CHEBI:30616"/>
    </ligand>
</feature>
<sequence length="233" mass="25586">MNSLLITGTDTDAGKTVLTSALAAYWQMYFSDRTLGIMKLLQTGRGDRELYTRLFALDQSPEELNPLHFNAPLAPPIAAEREGRHIELEKVWTTLQSLNERKDFVLVEALGGLGSPVTRELTVADIARDWRMRGVLVAPVRLGAIGQIVANVALARHSGFKLKGIILNCVQAASEQEIADWAPIDLIESLTQIRVLGILPHLDAPNDLTKLAKAASQLDLERLLHGVNLIPTK</sequence>
<dbReference type="PANTHER" id="PTHR43210">
    <property type="entry name" value="DETHIOBIOTIN SYNTHETASE"/>
    <property type="match status" value="1"/>
</dbReference>
<evidence type="ECO:0000256" key="4">
    <source>
        <dbReference type="ARBA" id="ARBA00022741"/>
    </source>
</evidence>
<dbReference type="EMBL" id="NXIB02000215">
    <property type="protein sequence ID" value="PHX53322.1"/>
    <property type="molecule type" value="Genomic_DNA"/>
</dbReference>
<evidence type="ECO:0000256" key="5">
    <source>
        <dbReference type="ARBA" id="ARBA00022756"/>
    </source>
</evidence>
<dbReference type="Gene3D" id="3.40.50.300">
    <property type="entry name" value="P-loop containing nucleotide triphosphate hydrolases"/>
    <property type="match status" value="1"/>
</dbReference>
<keyword evidence="7 9" id="KW-0460">Magnesium</keyword>
<feature type="binding site" evidence="9">
    <location>
        <position position="47"/>
    </location>
    <ligand>
        <name>Mg(2+)</name>
        <dbReference type="ChEBI" id="CHEBI:18420"/>
    </ligand>
</feature>
<evidence type="ECO:0000256" key="9">
    <source>
        <dbReference type="HAMAP-Rule" id="MF_00336"/>
    </source>
</evidence>
<comment type="subunit">
    <text evidence="9">Homodimer.</text>
</comment>
<comment type="caution">
    <text evidence="10">The sequence shown here is derived from an EMBL/GenBank/DDBJ whole genome shotgun (WGS) entry which is preliminary data.</text>
</comment>
<evidence type="ECO:0000256" key="2">
    <source>
        <dbReference type="ARBA" id="ARBA00022598"/>
    </source>
</evidence>
<dbReference type="RefSeq" id="WP_096832363.1">
    <property type="nucleotide sequence ID" value="NZ_NXIB02000215.1"/>
</dbReference>
<feature type="binding site" evidence="9">
    <location>
        <begin position="108"/>
        <end position="111"/>
    </location>
    <ligand>
        <name>ATP</name>
        <dbReference type="ChEBI" id="CHEBI:30616"/>
    </ligand>
</feature>
<feature type="binding site" evidence="9">
    <location>
        <position position="108"/>
    </location>
    <ligand>
        <name>Mg(2+)</name>
        <dbReference type="ChEBI" id="CHEBI:18420"/>
    </ligand>
</feature>